<evidence type="ECO:0000313" key="2">
    <source>
        <dbReference type="Proteomes" id="UP000246702"/>
    </source>
</evidence>
<gene>
    <name evidence="1" type="ORF">BO94DRAFT_545744</name>
</gene>
<dbReference type="Proteomes" id="UP000246702">
    <property type="component" value="Unassembled WGS sequence"/>
</dbReference>
<dbReference type="EMBL" id="MSFK01000012">
    <property type="protein sequence ID" value="PWY88643.1"/>
    <property type="molecule type" value="Genomic_DNA"/>
</dbReference>
<organism evidence="1 2">
    <name type="scientific">Aspergillus sclerotioniger CBS 115572</name>
    <dbReference type="NCBI Taxonomy" id="1450535"/>
    <lineage>
        <taxon>Eukaryota</taxon>
        <taxon>Fungi</taxon>
        <taxon>Dikarya</taxon>
        <taxon>Ascomycota</taxon>
        <taxon>Pezizomycotina</taxon>
        <taxon>Eurotiomycetes</taxon>
        <taxon>Eurotiomycetidae</taxon>
        <taxon>Eurotiales</taxon>
        <taxon>Aspergillaceae</taxon>
        <taxon>Aspergillus</taxon>
        <taxon>Aspergillus subgen. Circumdati</taxon>
    </lineage>
</organism>
<sequence>MTMPLSSSISLCSLSAPPHPSPTPISFHPTGTPTCSLRLHDIACAYSVPMLPLGIAAYITIGNPGANYSPARLDRADSPPPSADEHYASDQISFMCLSGKPGRINTMTAHVDLPALYQGICDEVRQGQWKGEYPEESSLTYLTFLGTLSQTSGSGLSILAEK</sequence>
<proteinExistence type="predicted"/>
<keyword evidence="2" id="KW-1185">Reference proteome</keyword>
<name>A0A317WQD4_9EURO</name>
<dbReference type="RefSeq" id="XP_025468005.1">
    <property type="nucleotide sequence ID" value="XM_025613255.1"/>
</dbReference>
<evidence type="ECO:0000313" key="1">
    <source>
        <dbReference type="EMBL" id="PWY88643.1"/>
    </source>
</evidence>
<dbReference type="AlphaFoldDB" id="A0A317WQD4"/>
<reference evidence="1 2" key="1">
    <citation type="submission" date="2016-12" db="EMBL/GenBank/DDBJ databases">
        <title>The genomes of Aspergillus section Nigri reveals drivers in fungal speciation.</title>
        <authorList>
            <consortium name="DOE Joint Genome Institute"/>
            <person name="Vesth T.C."/>
            <person name="Nybo J."/>
            <person name="Theobald S."/>
            <person name="Brandl J."/>
            <person name="Frisvad J.C."/>
            <person name="Nielsen K.F."/>
            <person name="Lyhne E.K."/>
            <person name="Kogle M.E."/>
            <person name="Kuo A."/>
            <person name="Riley R."/>
            <person name="Clum A."/>
            <person name="Nolan M."/>
            <person name="Lipzen A."/>
            <person name="Salamov A."/>
            <person name="Henrissat B."/>
            <person name="Wiebenga A."/>
            <person name="De Vries R.P."/>
            <person name="Grigoriev I.V."/>
            <person name="Mortensen U.H."/>
            <person name="Andersen M.R."/>
            <person name="Baker S.E."/>
        </authorList>
    </citation>
    <scope>NUCLEOTIDE SEQUENCE [LARGE SCALE GENOMIC DNA]</scope>
    <source>
        <strain evidence="1 2">CBS 115572</strain>
    </source>
</reference>
<protein>
    <submittedName>
        <fullName evidence="1">Uncharacterized protein</fullName>
    </submittedName>
</protein>
<accession>A0A317WQD4</accession>
<dbReference type="GeneID" id="37115398"/>
<comment type="caution">
    <text evidence="1">The sequence shown here is derived from an EMBL/GenBank/DDBJ whole genome shotgun (WGS) entry which is preliminary data.</text>
</comment>